<dbReference type="EMBL" id="BMIA01000001">
    <property type="protein sequence ID" value="GGH26623.1"/>
    <property type="molecule type" value="Genomic_DNA"/>
</dbReference>
<name>A0ABQ1YJN8_9BACT</name>
<organism evidence="1 2">
    <name type="scientific">Dyadobacter endophyticus</name>
    <dbReference type="NCBI Taxonomy" id="1749036"/>
    <lineage>
        <taxon>Bacteria</taxon>
        <taxon>Pseudomonadati</taxon>
        <taxon>Bacteroidota</taxon>
        <taxon>Cytophagia</taxon>
        <taxon>Cytophagales</taxon>
        <taxon>Spirosomataceae</taxon>
        <taxon>Dyadobacter</taxon>
    </lineage>
</organism>
<reference evidence="2" key="1">
    <citation type="journal article" date="2019" name="Int. J. Syst. Evol. Microbiol.">
        <title>The Global Catalogue of Microorganisms (GCM) 10K type strain sequencing project: providing services to taxonomists for standard genome sequencing and annotation.</title>
        <authorList>
            <consortium name="The Broad Institute Genomics Platform"/>
            <consortium name="The Broad Institute Genome Sequencing Center for Infectious Disease"/>
            <person name="Wu L."/>
            <person name="Ma J."/>
        </authorList>
    </citation>
    <scope>NUCLEOTIDE SEQUENCE [LARGE SCALE GENOMIC DNA]</scope>
    <source>
        <strain evidence="2">CGMCC 1.15288</strain>
    </source>
</reference>
<evidence type="ECO:0000313" key="2">
    <source>
        <dbReference type="Proteomes" id="UP000600214"/>
    </source>
</evidence>
<sequence length="262" mass="29929">MSPKRYLYSIQKLSLLLCAIYLPSLKTNGQRIDQSGFTASVGTYFPVQHGMQLGWIFTKKQVLETYVQIGIPPRAYIRPLVEVSVSQDKQARDYLKANLQGRIGYGAGFKWHYRRFDFDIAYNRLTYRIHRKSSKELVNNLAYDDPGLKVALGLLSDWVPAFDELYSDYLITPVANAHQVSLSGGYRFPLYKSVWMGMGAGVSTTMQTSVHIQSDRSRQSAEILLDAVTPNLTKKLESLINWHMIPTVNLQLVYRFPRPPRT</sequence>
<accession>A0ABQ1YJN8</accession>
<gene>
    <name evidence="1" type="ORF">GCM10007423_11750</name>
</gene>
<comment type="caution">
    <text evidence="1">The sequence shown here is derived from an EMBL/GenBank/DDBJ whole genome shotgun (WGS) entry which is preliminary data.</text>
</comment>
<evidence type="ECO:0008006" key="3">
    <source>
        <dbReference type="Google" id="ProtNLM"/>
    </source>
</evidence>
<dbReference type="Proteomes" id="UP000600214">
    <property type="component" value="Unassembled WGS sequence"/>
</dbReference>
<dbReference type="RefSeq" id="WP_188929595.1">
    <property type="nucleotide sequence ID" value="NZ_BMIA01000001.1"/>
</dbReference>
<proteinExistence type="predicted"/>
<evidence type="ECO:0000313" key="1">
    <source>
        <dbReference type="EMBL" id="GGH26623.1"/>
    </source>
</evidence>
<protein>
    <recommendedName>
        <fullName evidence="3">Outer membrane protein beta-barrel domain-containing protein</fullName>
    </recommendedName>
</protein>
<keyword evidence="2" id="KW-1185">Reference proteome</keyword>